<protein>
    <recommendedName>
        <fullName evidence="2">DRBM domain-containing protein</fullName>
    </recommendedName>
</protein>
<keyword evidence="4" id="KW-1185">Reference proteome</keyword>
<dbReference type="SUPFAM" id="SSF54768">
    <property type="entry name" value="dsRNA-binding domain-like"/>
    <property type="match status" value="2"/>
</dbReference>
<dbReference type="GO" id="GO:0005730">
    <property type="term" value="C:nucleolus"/>
    <property type="evidence" value="ECO:0007669"/>
    <property type="project" value="TreeGrafter"/>
</dbReference>
<dbReference type="Pfam" id="PF00035">
    <property type="entry name" value="dsrm"/>
    <property type="match status" value="2"/>
</dbReference>
<organism evidence="3 4">
    <name type="scientific">Myripristis murdjan</name>
    <name type="common">pinecone soldierfish</name>
    <dbReference type="NCBI Taxonomy" id="586833"/>
    <lineage>
        <taxon>Eukaryota</taxon>
        <taxon>Metazoa</taxon>
        <taxon>Chordata</taxon>
        <taxon>Craniata</taxon>
        <taxon>Vertebrata</taxon>
        <taxon>Euteleostomi</taxon>
        <taxon>Actinopterygii</taxon>
        <taxon>Neopterygii</taxon>
        <taxon>Teleostei</taxon>
        <taxon>Neoteleostei</taxon>
        <taxon>Acanthomorphata</taxon>
        <taxon>Holocentriformes</taxon>
        <taxon>Holocentridae</taxon>
        <taxon>Myripristis</taxon>
    </lineage>
</organism>
<dbReference type="AlphaFoldDB" id="A0A668A830"/>
<keyword evidence="1" id="KW-0694">RNA-binding</keyword>
<feature type="domain" description="DRBM" evidence="2">
    <location>
        <begin position="5"/>
        <end position="73"/>
    </location>
</feature>
<dbReference type="GO" id="GO:0006396">
    <property type="term" value="P:RNA processing"/>
    <property type="evidence" value="ECO:0007669"/>
    <property type="project" value="TreeGrafter"/>
</dbReference>
<dbReference type="PROSITE" id="PS50137">
    <property type="entry name" value="DS_RBD"/>
    <property type="match status" value="2"/>
</dbReference>
<dbReference type="Gene3D" id="3.30.160.20">
    <property type="match status" value="2"/>
</dbReference>
<proteinExistence type="predicted"/>
<dbReference type="PANTHER" id="PTHR10910">
    <property type="entry name" value="EUKARYOTE SPECIFIC DSRNA BINDING PROTEIN"/>
    <property type="match status" value="1"/>
</dbReference>
<dbReference type="GO" id="GO:0008251">
    <property type="term" value="F:tRNA-specific adenosine deaminase activity"/>
    <property type="evidence" value="ECO:0007669"/>
    <property type="project" value="TreeGrafter"/>
</dbReference>
<evidence type="ECO:0000313" key="3">
    <source>
        <dbReference type="Ensembl" id="ENSMMDP00005044049.1"/>
    </source>
</evidence>
<dbReference type="GO" id="GO:0003726">
    <property type="term" value="F:double-stranded RNA adenosine deaminase activity"/>
    <property type="evidence" value="ECO:0007669"/>
    <property type="project" value="TreeGrafter"/>
</dbReference>
<reference evidence="3" key="3">
    <citation type="submission" date="2025-09" db="UniProtKB">
        <authorList>
            <consortium name="Ensembl"/>
        </authorList>
    </citation>
    <scope>IDENTIFICATION</scope>
</reference>
<dbReference type="GO" id="GO:0003725">
    <property type="term" value="F:double-stranded RNA binding"/>
    <property type="evidence" value="ECO:0007669"/>
    <property type="project" value="TreeGrafter"/>
</dbReference>
<feature type="domain" description="DRBM" evidence="2">
    <location>
        <begin position="133"/>
        <end position="163"/>
    </location>
</feature>
<dbReference type="GeneTree" id="ENSGT00940000180148"/>
<evidence type="ECO:0000259" key="2">
    <source>
        <dbReference type="PROSITE" id="PS50137"/>
    </source>
</evidence>
<dbReference type="GO" id="GO:0005737">
    <property type="term" value="C:cytoplasm"/>
    <property type="evidence" value="ECO:0007669"/>
    <property type="project" value="TreeGrafter"/>
</dbReference>
<evidence type="ECO:0000313" key="4">
    <source>
        <dbReference type="Proteomes" id="UP000472263"/>
    </source>
</evidence>
<sequence>MDGDNYVTRLNEFAQKTCSLLHYEDLRSDGPDHSKTFTKRAVINGHGYPSGVGKNKKEAKQNAARQALASLELQDPVFSMETSVEPLYQRNVSQPNLICWLNEHGQKNRITIKPVESTRMGPNNTTQCCYFVVGGKEYPPAYGRTKKEAKEEAARLVYNDIFGIHQVNQTDN</sequence>
<reference evidence="3" key="1">
    <citation type="submission" date="2019-06" db="EMBL/GenBank/DDBJ databases">
        <authorList>
            <consortium name="Wellcome Sanger Institute Data Sharing"/>
        </authorList>
    </citation>
    <scope>NUCLEOTIDE SEQUENCE [LARGE SCALE GENOMIC DNA]</scope>
</reference>
<accession>A0A668A830</accession>
<dbReference type="Ensembl" id="ENSMMDT00005044929.1">
    <property type="protein sequence ID" value="ENSMMDP00005044049.1"/>
    <property type="gene ID" value="ENSMMDG00005020227.1"/>
</dbReference>
<evidence type="ECO:0000256" key="1">
    <source>
        <dbReference type="PROSITE-ProRule" id="PRU00266"/>
    </source>
</evidence>
<dbReference type="GO" id="GO:0006382">
    <property type="term" value="P:adenosine to inosine editing"/>
    <property type="evidence" value="ECO:0007669"/>
    <property type="project" value="TreeGrafter"/>
</dbReference>
<dbReference type="SMART" id="SM00358">
    <property type="entry name" value="DSRM"/>
    <property type="match status" value="2"/>
</dbReference>
<dbReference type="InterPro" id="IPR014720">
    <property type="entry name" value="dsRBD_dom"/>
</dbReference>
<name>A0A668A830_9TELE</name>
<reference evidence="3" key="2">
    <citation type="submission" date="2025-08" db="UniProtKB">
        <authorList>
            <consortium name="Ensembl"/>
        </authorList>
    </citation>
    <scope>IDENTIFICATION</scope>
</reference>
<dbReference type="PANTHER" id="PTHR10910:SF62">
    <property type="entry name" value="AT07585P-RELATED"/>
    <property type="match status" value="1"/>
</dbReference>
<dbReference type="CDD" id="cd20314">
    <property type="entry name" value="DSRM_EIF2AK2"/>
    <property type="match status" value="1"/>
</dbReference>
<dbReference type="Proteomes" id="UP000472263">
    <property type="component" value="Chromosome 15"/>
</dbReference>
<dbReference type="InParanoid" id="A0A668A830"/>